<dbReference type="AlphaFoldDB" id="A0A3A9J3R2"/>
<evidence type="ECO:0000259" key="1">
    <source>
        <dbReference type="Pfam" id="PF01548"/>
    </source>
</evidence>
<evidence type="ECO:0000313" key="4">
    <source>
        <dbReference type="EMBL" id="RMI13641.1"/>
    </source>
</evidence>
<dbReference type="GO" id="GO:0003677">
    <property type="term" value="F:DNA binding"/>
    <property type="evidence" value="ECO:0007669"/>
    <property type="project" value="InterPro"/>
</dbReference>
<dbReference type="Pfam" id="PF01548">
    <property type="entry name" value="DEDD_Tnp_IS110"/>
    <property type="match status" value="1"/>
</dbReference>
<organism evidence="3 6">
    <name type="scientific">Teichococcus wenyumeiae</name>
    <dbReference type="NCBI Taxonomy" id="2478470"/>
    <lineage>
        <taxon>Bacteria</taxon>
        <taxon>Pseudomonadati</taxon>
        <taxon>Pseudomonadota</taxon>
        <taxon>Alphaproteobacteria</taxon>
        <taxon>Acetobacterales</taxon>
        <taxon>Roseomonadaceae</taxon>
        <taxon>Roseomonas</taxon>
    </lineage>
</organism>
<proteinExistence type="predicted"/>
<dbReference type="GO" id="GO:0004803">
    <property type="term" value="F:transposase activity"/>
    <property type="evidence" value="ECO:0007669"/>
    <property type="project" value="InterPro"/>
</dbReference>
<evidence type="ECO:0000259" key="2">
    <source>
        <dbReference type="Pfam" id="PF02371"/>
    </source>
</evidence>
<feature type="domain" description="Transposase IS110-like N-terminal" evidence="1">
    <location>
        <begin position="6"/>
        <end position="147"/>
    </location>
</feature>
<dbReference type="Pfam" id="PF02371">
    <property type="entry name" value="Transposase_20"/>
    <property type="match status" value="1"/>
</dbReference>
<feature type="domain" description="Transposase IS116/IS110/IS902 C-terminal" evidence="2">
    <location>
        <begin position="218"/>
        <end position="290"/>
    </location>
</feature>
<dbReference type="EMBL" id="RFLX01000154">
    <property type="protein sequence ID" value="RMI13641.1"/>
    <property type="molecule type" value="Genomic_DNA"/>
</dbReference>
<sequence length="365" mass="40660">MAFDNSKDTLAVAIAEGGLRGEVRFWGTIPNQPEAVRKLVAKLAAKHPVLSFCYEAGPCGYGLYRQIRALGHPCLVVAPSLIPTKPGGHIKTDRRDATMLASLFRAGELQGVWVPDAEHEAMRELIRGRQTAMQEVRRSRQLVLSFLLRHDRAMPTGQHWTRAHRAWLARQSFSHPAEQIVFEELIQRMEVACARQGRHENAIRELLPTWSLAGTVAAIQAMRGVALMAAVTLVAEIGDFGRFTSPRQLMAWLGLVPKEHSSGRKVARGNITKAGNTRARRVLVEGAWTYRLSARMGEDITRRNEGLPEPIRAAAWKAQLRLCTRYRRLQKSGKPQHVIVVAIAREMAAFVWAIARMAQPVVTAA</sequence>
<dbReference type="OrthoDB" id="8261795at2"/>
<dbReference type="EMBL" id="RAQU01000415">
    <property type="protein sequence ID" value="RKK00480.1"/>
    <property type="molecule type" value="Genomic_DNA"/>
</dbReference>
<keyword evidence="5" id="KW-1185">Reference proteome</keyword>
<dbReference type="Proteomes" id="UP000278036">
    <property type="component" value="Unassembled WGS sequence"/>
</dbReference>
<comment type="caution">
    <text evidence="3">The sequence shown here is derived from an EMBL/GenBank/DDBJ whole genome shotgun (WGS) entry which is preliminary data.</text>
</comment>
<dbReference type="InterPro" id="IPR003346">
    <property type="entry name" value="Transposase_20"/>
</dbReference>
<dbReference type="NCBIfam" id="NF033542">
    <property type="entry name" value="transpos_IS110"/>
    <property type="match status" value="1"/>
</dbReference>
<evidence type="ECO:0000313" key="5">
    <source>
        <dbReference type="Proteomes" id="UP000274097"/>
    </source>
</evidence>
<dbReference type="PANTHER" id="PTHR33055">
    <property type="entry name" value="TRANSPOSASE FOR INSERTION SEQUENCE ELEMENT IS1111A"/>
    <property type="match status" value="1"/>
</dbReference>
<dbReference type="GO" id="GO:0006313">
    <property type="term" value="P:DNA transposition"/>
    <property type="evidence" value="ECO:0007669"/>
    <property type="project" value="InterPro"/>
</dbReference>
<dbReference type="PANTHER" id="PTHR33055:SF13">
    <property type="entry name" value="TRANSPOSASE"/>
    <property type="match status" value="1"/>
</dbReference>
<dbReference type="InParanoid" id="A0A3A9J3R2"/>
<dbReference type="InterPro" id="IPR002525">
    <property type="entry name" value="Transp_IS110-like_N"/>
</dbReference>
<accession>A0A3A9J3R2</accession>
<evidence type="ECO:0000313" key="3">
    <source>
        <dbReference type="EMBL" id="RKK00480.1"/>
    </source>
</evidence>
<evidence type="ECO:0000313" key="6">
    <source>
        <dbReference type="Proteomes" id="UP000278036"/>
    </source>
</evidence>
<reference evidence="3 6" key="1">
    <citation type="submission" date="2018-09" db="EMBL/GenBank/DDBJ databases">
        <title>Roseomonas sp. nov., isolated from feces of Tibetan antelopes in the Qinghai-Tibet plateau, China.</title>
        <authorList>
            <person name="Tian Z."/>
        </authorList>
    </citation>
    <scope>NUCLEOTIDE SEQUENCE [LARGE SCALE GENOMIC DNA]</scope>
    <source>
        <strain evidence="4 5">Z23</strain>
        <strain evidence="3 6">Z24</strain>
    </source>
</reference>
<dbReference type="InterPro" id="IPR047650">
    <property type="entry name" value="Transpos_IS110"/>
</dbReference>
<name>A0A3A9J3R2_9PROT</name>
<dbReference type="Proteomes" id="UP000274097">
    <property type="component" value="Unassembled WGS sequence"/>
</dbReference>
<protein>
    <submittedName>
        <fullName evidence="3">IS110 family transposase</fullName>
    </submittedName>
</protein>
<gene>
    <name evidence="3" type="ORF">D6Z83_27750</name>
    <name evidence="4" type="ORF">EBE87_28305</name>
</gene>